<proteinExistence type="predicted"/>
<evidence type="ECO:0000256" key="1">
    <source>
        <dbReference type="SAM" id="Phobius"/>
    </source>
</evidence>
<keyword evidence="1" id="KW-0472">Membrane</keyword>
<feature type="transmembrane region" description="Helical" evidence="1">
    <location>
        <begin position="18"/>
        <end position="39"/>
    </location>
</feature>
<sequence length="95" mass="11535">MCKRIVVKGFFNIDYKCFMYGILIIYSYVVIVSMNIKYVTQNIIYIIIKGKIHNIYENFFIIISKYYFNLNKENKNNKIRILNNKSYYTIFKNVT</sequence>
<keyword evidence="1" id="KW-0812">Transmembrane</keyword>
<protein>
    <submittedName>
        <fullName evidence="2">Uncharacterized protein</fullName>
    </submittedName>
</protein>
<dbReference type="EMBL" id="KE123588">
    <property type="protein sequence ID" value="EUR78625.1"/>
    <property type="molecule type" value="Genomic_DNA"/>
</dbReference>
<name>W7FD09_PLAF8</name>
<reference evidence="2 3" key="2">
    <citation type="submission" date="2013-02" db="EMBL/GenBank/DDBJ databases">
        <title>The Genome Sequence of Plasmodium falciparum 7G8.</title>
        <authorList>
            <consortium name="The Broad Institute Genome Sequencing Platform"/>
            <consortium name="The Broad Institute Genome Sequencing Center for Infectious Disease"/>
            <person name="Neafsey D."/>
            <person name="Cheeseman I."/>
            <person name="Volkman S."/>
            <person name="Adams J."/>
            <person name="Walker B."/>
            <person name="Young S.K."/>
            <person name="Zeng Q."/>
            <person name="Gargeya S."/>
            <person name="Fitzgerald M."/>
            <person name="Haas B."/>
            <person name="Abouelleil A."/>
            <person name="Alvarado L."/>
            <person name="Arachchi H.M."/>
            <person name="Berlin A.M."/>
            <person name="Chapman S.B."/>
            <person name="Dewar J."/>
            <person name="Goldberg J."/>
            <person name="Griggs A."/>
            <person name="Gujja S."/>
            <person name="Hansen M."/>
            <person name="Howarth C."/>
            <person name="Imamovic A."/>
            <person name="Larimer J."/>
            <person name="McCowan C."/>
            <person name="Murphy C."/>
            <person name="Neiman D."/>
            <person name="Pearson M."/>
            <person name="Priest M."/>
            <person name="Roberts A."/>
            <person name="Saif S."/>
            <person name="Shea T."/>
            <person name="Sisk P."/>
            <person name="Sykes S."/>
            <person name="Wortman J."/>
            <person name="Nusbaum C."/>
            <person name="Birren B."/>
        </authorList>
    </citation>
    <scope>NUCLEOTIDE SEQUENCE [LARGE SCALE GENOMIC DNA]</scope>
    <source>
        <strain evidence="2 3">7G8</strain>
    </source>
</reference>
<evidence type="ECO:0000313" key="2">
    <source>
        <dbReference type="EMBL" id="EUR78625.1"/>
    </source>
</evidence>
<gene>
    <name evidence="2" type="ORF">PFBG_00721</name>
</gene>
<dbReference type="AlphaFoldDB" id="W7FD09"/>
<accession>W7FD09</accession>
<reference evidence="3" key="1">
    <citation type="submission" date="2007-11" db="EMBL/GenBank/DDBJ databases">
        <authorList>
            <consortium name="The Broad Institute Genome Sequencing Platform"/>
            <person name="Volkman S.K."/>
            <person name="Daily J.P."/>
            <person name="Sarr O."/>
            <person name="Ndiaye D."/>
            <person name="Ndir O."/>
            <person name="Mboup S."/>
            <person name="Lukens A."/>
            <person name="Stange-Thomann N."/>
            <person name="Mauceli E."/>
            <person name="Gnerre S."/>
            <person name="Jaffe D."/>
            <person name="Zainoun J."/>
            <person name="Wiegand R.C."/>
            <person name="Birren B."/>
            <person name="Galagan J."/>
            <person name="Lander E."/>
            <person name="Wirth D.F."/>
        </authorList>
    </citation>
    <scope>NUCLEOTIDE SEQUENCE [LARGE SCALE GENOMIC DNA]</scope>
    <source>
        <strain evidence="3">7G8</strain>
    </source>
</reference>
<dbReference type="Proteomes" id="UP000030688">
    <property type="component" value="Unassembled WGS sequence"/>
</dbReference>
<keyword evidence="1" id="KW-1133">Transmembrane helix</keyword>
<evidence type="ECO:0000313" key="3">
    <source>
        <dbReference type="Proteomes" id="UP000030688"/>
    </source>
</evidence>
<organism evidence="2 3">
    <name type="scientific">Plasmodium falciparum (isolate 7G8)</name>
    <dbReference type="NCBI Taxonomy" id="57266"/>
    <lineage>
        <taxon>Eukaryota</taxon>
        <taxon>Sar</taxon>
        <taxon>Alveolata</taxon>
        <taxon>Apicomplexa</taxon>
        <taxon>Aconoidasida</taxon>
        <taxon>Haemosporida</taxon>
        <taxon>Plasmodiidae</taxon>
        <taxon>Plasmodium</taxon>
        <taxon>Plasmodium (Laverania)</taxon>
    </lineage>
</organism>